<dbReference type="Pfam" id="PF07690">
    <property type="entry name" value="MFS_1"/>
    <property type="match status" value="1"/>
</dbReference>
<dbReference type="EMBL" id="CP046115">
    <property type="protein sequence ID" value="QGN39145.1"/>
    <property type="molecule type" value="Genomic_DNA"/>
</dbReference>
<feature type="transmembrane region" description="Helical" evidence="4">
    <location>
        <begin position="143"/>
        <end position="163"/>
    </location>
</feature>
<protein>
    <submittedName>
        <fullName evidence="5">MFS transporter</fullName>
    </submittedName>
</protein>
<feature type="transmembrane region" description="Helical" evidence="4">
    <location>
        <begin position="361"/>
        <end position="384"/>
    </location>
</feature>
<dbReference type="SUPFAM" id="SSF103473">
    <property type="entry name" value="MFS general substrate transporter"/>
    <property type="match status" value="1"/>
</dbReference>
<dbReference type="OrthoDB" id="5966585at2"/>
<evidence type="ECO:0000313" key="6">
    <source>
        <dbReference type="Proteomes" id="UP000427108"/>
    </source>
</evidence>
<dbReference type="Proteomes" id="UP000427108">
    <property type="component" value="Chromosome"/>
</dbReference>
<dbReference type="InterPro" id="IPR036259">
    <property type="entry name" value="MFS_trans_sf"/>
</dbReference>
<keyword evidence="2 4" id="KW-1133">Transmembrane helix</keyword>
<dbReference type="PANTHER" id="PTHR11360">
    <property type="entry name" value="MONOCARBOXYLATE TRANSPORTER"/>
    <property type="match status" value="1"/>
</dbReference>
<evidence type="ECO:0000256" key="4">
    <source>
        <dbReference type="SAM" id="Phobius"/>
    </source>
</evidence>
<name>A0A6B8MN23_KLEOX</name>
<organism evidence="5 6">
    <name type="scientific">Klebsiella oxytoca</name>
    <dbReference type="NCBI Taxonomy" id="571"/>
    <lineage>
        <taxon>Bacteria</taxon>
        <taxon>Pseudomonadati</taxon>
        <taxon>Pseudomonadota</taxon>
        <taxon>Gammaproteobacteria</taxon>
        <taxon>Enterobacterales</taxon>
        <taxon>Enterobacteriaceae</taxon>
        <taxon>Klebsiella/Raoultella group</taxon>
        <taxon>Klebsiella</taxon>
    </lineage>
</organism>
<dbReference type="GO" id="GO:0022857">
    <property type="term" value="F:transmembrane transporter activity"/>
    <property type="evidence" value="ECO:0007669"/>
    <property type="project" value="InterPro"/>
</dbReference>
<evidence type="ECO:0000256" key="2">
    <source>
        <dbReference type="ARBA" id="ARBA00022989"/>
    </source>
</evidence>
<feature type="transmembrane region" description="Helical" evidence="4">
    <location>
        <begin position="336"/>
        <end position="355"/>
    </location>
</feature>
<feature type="transmembrane region" description="Helical" evidence="4">
    <location>
        <begin position="169"/>
        <end position="188"/>
    </location>
</feature>
<feature type="transmembrane region" description="Helical" evidence="4">
    <location>
        <begin position="213"/>
        <end position="231"/>
    </location>
</feature>
<feature type="transmembrane region" description="Helical" evidence="4">
    <location>
        <begin position="237"/>
        <end position="253"/>
    </location>
</feature>
<dbReference type="InterPro" id="IPR050327">
    <property type="entry name" value="Proton-linked_MCT"/>
</dbReference>
<feature type="transmembrane region" description="Helical" evidence="4">
    <location>
        <begin position="106"/>
        <end position="131"/>
    </location>
</feature>
<reference evidence="5 6" key="1">
    <citation type="submission" date="2019-11" db="EMBL/GenBank/DDBJ databases">
        <title>Isolation and Application of One Kind of P-Hydroxybenzoic Acid Degrading Bacterium in Mitigating Cropping Obstacle of Cucumber.</title>
        <authorList>
            <person name="Wu F."/>
            <person name="An Y."/>
        </authorList>
    </citation>
    <scope>NUCLEOTIDE SEQUENCE [LARGE SCALE GENOMIC DNA]</scope>
    <source>
        <strain evidence="5 6">P620</strain>
    </source>
</reference>
<gene>
    <name evidence="5" type="ORF">GJ746_18420</name>
</gene>
<evidence type="ECO:0000313" key="5">
    <source>
        <dbReference type="EMBL" id="QGN39145.1"/>
    </source>
</evidence>
<feature type="transmembrane region" description="Helical" evidence="4">
    <location>
        <begin position="51"/>
        <end position="74"/>
    </location>
</feature>
<keyword evidence="3 4" id="KW-0472">Membrane</keyword>
<dbReference type="PANTHER" id="PTHR11360:SF290">
    <property type="entry name" value="MONOCARBOXYLATE MFS PERMEASE"/>
    <property type="match status" value="1"/>
</dbReference>
<evidence type="ECO:0000256" key="1">
    <source>
        <dbReference type="ARBA" id="ARBA00022692"/>
    </source>
</evidence>
<proteinExistence type="predicted"/>
<dbReference type="Gene3D" id="1.20.1250.20">
    <property type="entry name" value="MFS general substrate transporter like domains"/>
    <property type="match status" value="1"/>
</dbReference>
<accession>A0A6B8MN23</accession>
<dbReference type="RefSeq" id="WP_154681491.1">
    <property type="nucleotide sequence ID" value="NZ_CP046115.1"/>
</dbReference>
<dbReference type="InterPro" id="IPR011701">
    <property type="entry name" value="MFS"/>
</dbReference>
<sequence length="414" mass="44730">MNTPAKLLAAPRFVTLTAGCNQLINWGISFYMPGTFARSIAQETDWAIAEIYLGLTLAMFMMAIISPFVARLLARFGGQRVVVTGTLMISAGCLIMAYVHSLTGWYAAWLLTGVGMRLALYDALFAALVNIYGQRARLSISRVTLAGGLASALFWPLGAWLLTQTDWRHALLMYALFGVLSATLLWGMPNTKLPLPIRVKKSQRLSKHDRRPALLYASLIALITFVSNGTSTHLPEFIASFGLPVAVGMLWGIGQTGARFLEVVSGSILTPLKLTILTTFLMPLCFVVGLSGPYLSWCAGAFVLGYGAINGLTTVFKATLPLQLFAAEDYAQRTGVLLIPAQLLAAISPFAYAWMNHYLGMSGSLAVSAALALLVTGLAIMIAINQYRVTAAARQNELIENDANNPETLTQPQD</sequence>
<evidence type="ECO:0000256" key="3">
    <source>
        <dbReference type="ARBA" id="ARBA00023136"/>
    </source>
</evidence>
<feature type="transmembrane region" description="Helical" evidence="4">
    <location>
        <begin position="260"/>
        <end position="282"/>
    </location>
</feature>
<keyword evidence="1 4" id="KW-0812">Transmembrane</keyword>
<dbReference type="AlphaFoldDB" id="A0A6B8MN23"/>
<feature type="transmembrane region" description="Helical" evidence="4">
    <location>
        <begin position="81"/>
        <end position="100"/>
    </location>
</feature>
<feature type="transmembrane region" description="Helical" evidence="4">
    <location>
        <begin position="294"/>
        <end position="316"/>
    </location>
</feature>